<proteinExistence type="predicted"/>
<protein>
    <submittedName>
        <fullName evidence="2">Uncharacterized protein</fullName>
    </submittedName>
</protein>
<sequence>MPRTCNRDTLSSPHTALVHRSRPACTHTSTSEVSTAIHVQPKCFINRARATICNELAGTVRMKDGYWSLSLSVASEEP</sequence>
<evidence type="ECO:0000313" key="3">
    <source>
        <dbReference type="Proteomes" id="UP001066276"/>
    </source>
</evidence>
<feature type="region of interest" description="Disordered" evidence="1">
    <location>
        <begin position="1"/>
        <end position="25"/>
    </location>
</feature>
<comment type="caution">
    <text evidence="2">The sequence shown here is derived from an EMBL/GenBank/DDBJ whole genome shotgun (WGS) entry which is preliminary data.</text>
</comment>
<dbReference type="AlphaFoldDB" id="A0AAV7NW06"/>
<dbReference type="EMBL" id="JANPWB010000012">
    <property type="protein sequence ID" value="KAJ1120246.1"/>
    <property type="molecule type" value="Genomic_DNA"/>
</dbReference>
<evidence type="ECO:0000313" key="2">
    <source>
        <dbReference type="EMBL" id="KAJ1120246.1"/>
    </source>
</evidence>
<gene>
    <name evidence="2" type="ORF">NDU88_008420</name>
</gene>
<accession>A0AAV7NW06</accession>
<evidence type="ECO:0000256" key="1">
    <source>
        <dbReference type="SAM" id="MobiDB-lite"/>
    </source>
</evidence>
<keyword evidence="3" id="KW-1185">Reference proteome</keyword>
<name>A0AAV7NW06_PLEWA</name>
<organism evidence="2 3">
    <name type="scientific">Pleurodeles waltl</name>
    <name type="common">Iberian ribbed newt</name>
    <dbReference type="NCBI Taxonomy" id="8319"/>
    <lineage>
        <taxon>Eukaryota</taxon>
        <taxon>Metazoa</taxon>
        <taxon>Chordata</taxon>
        <taxon>Craniata</taxon>
        <taxon>Vertebrata</taxon>
        <taxon>Euteleostomi</taxon>
        <taxon>Amphibia</taxon>
        <taxon>Batrachia</taxon>
        <taxon>Caudata</taxon>
        <taxon>Salamandroidea</taxon>
        <taxon>Salamandridae</taxon>
        <taxon>Pleurodelinae</taxon>
        <taxon>Pleurodeles</taxon>
    </lineage>
</organism>
<dbReference type="Proteomes" id="UP001066276">
    <property type="component" value="Chromosome 8"/>
</dbReference>
<reference evidence="2" key="1">
    <citation type="journal article" date="2022" name="bioRxiv">
        <title>Sequencing and chromosome-scale assembly of the giantPleurodeles waltlgenome.</title>
        <authorList>
            <person name="Brown T."/>
            <person name="Elewa A."/>
            <person name="Iarovenko S."/>
            <person name="Subramanian E."/>
            <person name="Araus A.J."/>
            <person name="Petzold A."/>
            <person name="Susuki M."/>
            <person name="Suzuki K.-i.T."/>
            <person name="Hayashi T."/>
            <person name="Toyoda A."/>
            <person name="Oliveira C."/>
            <person name="Osipova E."/>
            <person name="Leigh N.D."/>
            <person name="Simon A."/>
            <person name="Yun M.H."/>
        </authorList>
    </citation>
    <scope>NUCLEOTIDE SEQUENCE</scope>
    <source>
        <strain evidence="2">20211129_DDA</strain>
        <tissue evidence="2">Liver</tissue>
    </source>
</reference>